<dbReference type="InterPro" id="IPR036483">
    <property type="entry name" value="PWI_dom_sf"/>
</dbReference>
<dbReference type="SUPFAM" id="SSF101233">
    <property type="entry name" value="PWI domain"/>
    <property type="match status" value="1"/>
</dbReference>
<evidence type="ECO:0000256" key="2">
    <source>
        <dbReference type="SAM" id="MobiDB-lite"/>
    </source>
</evidence>
<feature type="compositionally biased region" description="Basic and acidic residues" evidence="2">
    <location>
        <begin position="142"/>
        <end position="151"/>
    </location>
</feature>
<accession>A0ABQ8X4F3</accession>
<dbReference type="Pfam" id="PF01480">
    <property type="entry name" value="PWI"/>
    <property type="match status" value="1"/>
</dbReference>
<keyword evidence="5" id="KW-1185">Reference proteome</keyword>
<organism evidence="4 5">
    <name type="scientific">Anaeramoeba flamelloides</name>
    <dbReference type="NCBI Taxonomy" id="1746091"/>
    <lineage>
        <taxon>Eukaryota</taxon>
        <taxon>Metamonada</taxon>
        <taxon>Anaeramoebidae</taxon>
        <taxon>Anaeramoeba</taxon>
    </lineage>
</organism>
<feature type="domain" description="PWI" evidence="3">
    <location>
        <begin position="25"/>
        <end position="94"/>
    </location>
</feature>
<protein>
    <recommendedName>
        <fullName evidence="3">PWI domain-containing protein</fullName>
    </recommendedName>
</protein>
<name>A0ABQ8X4F3_9EUKA</name>
<evidence type="ECO:0000259" key="3">
    <source>
        <dbReference type="Pfam" id="PF01480"/>
    </source>
</evidence>
<proteinExistence type="predicted"/>
<dbReference type="Proteomes" id="UP001150062">
    <property type="component" value="Unassembled WGS sequence"/>
</dbReference>
<gene>
    <name evidence="4" type="ORF">M0813_09787</name>
</gene>
<feature type="region of interest" description="Disordered" evidence="2">
    <location>
        <begin position="134"/>
        <end position="159"/>
    </location>
</feature>
<dbReference type="Gene3D" id="1.20.1390.10">
    <property type="entry name" value="PWI domain"/>
    <property type="match status" value="1"/>
</dbReference>
<sequence length="159" mass="19049">MKTNKQQKEKSCCNQLDLTKIRINTFKKWINDTVSTLVEDWKTDFITDYMINYLSTEQTITFEKLDTTIGTLLNKKGKQFSLCLFQLLYQAQEDNGISKSLLKKDLEKIRKRYFQFNQVVENLKKHNCYQPLNKQKTRKRIHDQQDSDEKKKNRSNQIN</sequence>
<evidence type="ECO:0000313" key="5">
    <source>
        <dbReference type="Proteomes" id="UP001150062"/>
    </source>
</evidence>
<dbReference type="InterPro" id="IPR002483">
    <property type="entry name" value="PWI_dom"/>
</dbReference>
<keyword evidence="1" id="KW-0507">mRNA processing</keyword>
<comment type="caution">
    <text evidence="4">The sequence shown here is derived from an EMBL/GenBank/DDBJ whole genome shotgun (WGS) entry which is preliminary data.</text>
</comment>
<reference evidence="4" key="1">
    <citation type="submission" date="2022-08" db="EMBL/GenBank/DDBJ databases">
        <title>Novel sulfate-reducing endosymbionts in the free-living metamonad Anaeramoeba.</title>
        <authorList>
            <person name="Jerlstrom-Hultqvist J."/>
            <person name="Cepicka I."/>
            <person name="Gallot-Lavallee L."/>
            <person name="Salas-Leiva D."/>
            <person name="Curtis B.A."/>
            <person name="Zahonova K."/>
            <person name="Pipaliya S."/>
            <person name="Dacks J."/>
            <person name="Roger A.J."/>
        </authorList>
    </citation>
    <scope>NUCLEOTIDE SEQUENCE</scope>
    <source>
        <strain evidence="4">Schooner1</strain>
    </source>
</reference>
<dbReference type="EMBL" id="JAOAOG010000334">
    <property type="protein sequence ID" value="KAJ6227548.1"/>
    <property type="molecule type" value="Genomic_DNA"/>
</dbReference>
<evidence type="ECO:0000256" key="1">
    <source>
        <dbReference type="ARBA" id="ARBA00022664"/>
    </source>
</evidence>
<evidence type="ECO:0000313" key="4">
    <source>
        <dbReference type="EMBL" id="KAJ6227548.1"/>
    </source>
</evidence>